<protein>
    <submittedName>
        <fullName evidence="8">FAD-binding domain-containing protein</fullName>
    </submittedName>
</protein>
<dbReference type="Pfam" id="PF08031">
    <property type="entry name" value="BBE"/>
    <property type="match status" value="1"/>
</dbReference>
<dbReference type="RefSeq" id="XP_033652870.1">
    <property type="nucleotide sequence ID" value="XM_033801915.1"/>
</dbReference>
<keyword evidence="9" id="KW-1185">Reference proteome</keyword>
<comment type="similarity">
    <text evidence="2">Belongs to the oxygen-dependent FAD-linked oxidoreductase family.</text>
</comment>
<dbReference type="OrthoDB" id="415825at2759"/>
<dbReference type="PANTHER" id="PTHR42973">
    <property type="entry name" value="BINDING OXIDOREDUCTASE, PUTATIVE (AFU_ORTHOLOGUE AFUA_1G17690)-RELATED"/>
    <property type="match status" value="1"/>
</dbReference>
<dbReference type="InterPro" id="IPR012951">
    <property type="entry name" value="BBE"/>
</dbReference>
<dbReference type="InterPro" id="IPR016169">
    <property type="entry name" value="FAD-bd_PCMH_sub2"/>
</dbReference>
<dbReference type="Gene3D" id="3.40.462.20">
    <property type="match status" value="1"/>
</dbReference>
<evidence type="ECO:0000256" key="3">
    <source>
        <dbReference type="ARBA" id="ARBA00022630"/>
    </source>
</evidence>
<evidence type="ECO:0000259" key="7">
    <source>
        <dbReference type="PROSITE" id="PS51387"/>
    </source>
</evidence>
<dbReference type="PANTHER" id="PTHR42973:SF9">
    <property type="entry name" value="FAD-BINDING PCMH-TYPE DOMAIN-CONTAINING PROTEIN-RELATED"/>
    <property type="match status" value="1"/>
</dbReference>
<dbReference type="GO" id="GO:0071949">
    <property type="term" value="F:FAD binding"/>
    <property type="evidence" value="ECO:0007669"/>
    <property type="project" value="InterPro"/>
</dbReference>
<evidence type="ECO:0000256" key="1">
    <source>
        <dbReference type="ARBA" id="ARBA00001974"/>
    </source>
</evidence>
<keyword evidence="4" id="KW-0274">FAD</keyword>
<dbReference type="Proteomes" id="UP000800097">
    <property type="component" value="Unassembled WGS sequence"/>
</dbReference>
<dbReference type="GO" id="GO:0016491">
    <property type="term" value="F:oxidoreductase activity"/>
    <property type="evidence" value="ECO:0007669"/>
    <property type="project" value="UniProtKB-KW"/>
</dbReference>
<keyword evidence="5" id="KW-0560">Oxidoreductase</keyword>
<dbReference type="InterPro" id="IPR006094">
    <property type="entry name" value="Oxid_FAD_bind_N"/>
</dbReference>
<feature type="signal peptide" evidence="6">
    <location>
        <begin position="1"/>
        <end position="23"/>
    </location>
</feature>
<evidence type="ECO:0000256" key="4">
    <source>
        <dbReference type="ARBA" id="ARBA00022827"/>
    </source>
</evidence>
<dbReference type="InterPro" id="IPR050416">
    <property type="entry name" value="FAD-linked_Oxidoreductase"/>
</dbReference>
<organism evidence="8 9">
    <name type="scientific">Westerdykella ornata</name>
    <dbReference type="NCBI Taxonomy" id="318751"/>
    <lineage>
        <taxon>Eukaryota</taxon>
        <taxon>Fungi</taxon>
        <taxon>Dikarya</taxon>
        <taxon>Ascomycota</taxon>
        <taxon>Pezizomycotina</taxon>
        <taxon>Dothideomycetes</taxon>
        <taxon>Pleosporomycetidae</taxon>
        <taxon>Pleosporales</taxon>
        <taxon>Sporormiaceae</taxon>
        <taxon>Westerdykella</taxon>
    </lineage>
</organism>
<keyword evidence="6" id="KW-0732">Signal</keyword>
<evidence type="ECO:0000256" key="6">
    <source>
        <dbReference type="SAM" id="SignalP"/>
    </source>
</evidence>
<dbReference type="GeneID" id="54555090"/>
<sequence>MFFQRVLALLSFAGAFAVALSSAVSDPVPGLKELLSPDAELYIAGSPEYEIVFMRWSAAVRPEFDVIVTVKTESDVQKTIQYANEQGKPFLAISGGHGTSVNLGKVRNGIGILMTGMNHVQIVDDGQAAVVGGGISTGQLTHILWENGKQTVTPGCDCVGFVSPLIGGGHGWLQGQYGLATDQLISARMVLANGTAITVSEESYPDLFWGIRGAGHNFGIYTELKIKIYDRSPTTDLWTVMTLTYTQEKLEDVFAIGNEWLESSDPDVRLTQYGLFYFNPSLDANNPVFNFYIYWQGSDIPSEYSDPLQALGPSAVTVNTTELGDVNAHLGAKYGGAACARGYSRVIYAISQQSWSLENMRETLNIFGKLPEEFRNSVVLLEGYALNGVLAKPEESTAYPDRQGRILIGPLLTYANNASLDATAFDFGSRMRSALVDGTGQPLSAYVNYAHGDESVEEIYGHETWRLERLRSLKQEYDPDNKFGFFAPIR</sequence>
<evidence type="ECO:0000256" key="5">
    <source>
        <dbReference type="ARBA" id="ARBA00023002"/>
    </source>
</evidence>
<gene>
    <name evidence="8" type="ORF">EI97DRAFT_475217</name>
</gene>
<dbReference type="EMBL" id="ML986497">
    <property type="protein sequence ID" value="KAF2275331.1"/>
    <property type="molecule type" value="Genomic_DNA"/>
</dbReference>
<reference evidence="8" key="1">
    <citation type="journal article" date="2020" name="Stud. Mycol.">
        <title>101 Dothideomycetes genomes: a test case for predicting lifestyles and emergence of pathogens.</title>
        <authorList>
            <person name="Haridas S."/>
            <person name="Albert R."/>
            <person name="Binder M."/>
            <person name="Bloem J."/>
            <person name="Labutti K."/>
            <person name="Salamov A."/>
            <person name="Andreopoulos B."/>
            <person name="Baker S."/>
            <person name="Barry K."/>
            <person name="Bills G."/>
            <person name="Bluhm B."/>
            <person name="Cannon C."/>
            <person name="Castanera R."/>
            <person name="Culley D."/>
            <person name="Daum C."/>
            <person name="Ezra D."/>
            <person name="Gonzalez J."/>
            <person name="Henrissat B."/>
            <person name="Kuo A."/>
            <person name="Liang C."/>
            <person name="Lipzen A."/>
            <person name="Lutzoni F."/>
            <person name="Magnuson J."/>
            <person name="Mondo S."/>
            <person name="Nolan M."/>
            <person name="Ohm R."/>
            <person name="Pangilinan J."/>
            <person name="Park H.-J."/>
            <person name="Ramirez L."/>
            <person name="Alfaro M."/>
            <person name="Sun H."/>
            <person name="Tritt A."/>
            <person name="Yoshinaga Y."/>
            <person name="Zwiers L.-H."/>
            <person name="Turgeon B."/>
            <person name="Goodwin S."/>
            <person name="Spatafora J."/>
            <person name="Crous P."/>
            <person name="Grigoriev I."/>
        </authorList>
    </citation>
    <scope>NUCLEOTIDE SEQUENCE</scope>
    <source>
        <strain evidence="8">CBS 379.55</strain>
    </source>
</reference>
<proteinExistence type="inferred from homology"/>
<keyword evidence="3" id="KW-0285">Flavoprotein</keyword>
<dbReference type="Pfam" id="PF01565">
    <property type="entry name" value="FAD_binding_4"/>
    <property type="match status" value="1"/>
</dbReference>
<evidence type="ECO:0000313" key="9">
    <source>
        <dbReference type="Proteomes" id="UP000800097"/>
    </source>
</evidence>
<name>A0A6A6JFK2_WESOR</name>
<dbReference type="AlphaFoldDB" id="A0A6A6JFK2"/>
<dbReference type="InterPro" id="IPR036318">
    <property type="entry name" value="FAD-bd_PCMH-like_sf"/>
</dbReference>
<evidence type="ECO:0000256" key="2">
    <source>
        <dbReference type="ARBA" id="ARBA00005466"/>
    </source>
</evidence>
<dbReference type="SUPFAM" id="SSF56176">
    <property type="entry name" value="FAD-binding/transporter-associated domain-like"/>
    <property type="match status" value="1"/>
</dbReference>
<feature type="domain" description="FAD-binding PCMH-type" evidence="7">
    <location>
        <begin position="60"/>
        <end position="231"/>
    </location>
</feature>
<evidence type="ECO:0000313" key="8">
    <source>
        <dbReference type="EMBL" id="KAF2275331.1"/>
    </source>
</evidence>
<dbReference type="Gene3D" id="3.30.465.10">
    <property type="match status" value="1"/>
</dbReference>
<dbReference type="PROSITE" id="PS51387">
    <property type="entry name" value="FAD_PCMH"/>
    <property type="match status" value="1"/>
</dbReference>
<comment type="cofactor">
    <cofactor evidence="1">
        <name>FAD</name>
        <dbReference type="ChEBI" id="CHEBI:57692"/>
    </cofactor>
</comment>
<dbReference type="InterPro" id="IPR016166">
    <property type="entry name" value="FAD-bd_PCMH"/>
</dbReference>
<feature type="chain" id="PRO_5025633266" evidence="6">
    <location>
        <begin position="24"/>
        <end position="490"/>
    </location>
</feature>
<accession>A0A6A6JFK2</accession>